<dbReference type="EMBL" id="UINC01175372">
    <property type="protein sequence ID" value="SVD81971.1"/>
    <property type="molecule type" value="Genomic_DNA"/>
</dbReference>
<sequence>SNSDYVKQILRETSDHRIPLDFDCGELYTPNNCYGWGTVELVGAVSRAQDLSSTQLEGVSGIQTQTNETFTASMEYTMTEYTNRGKDGGNVQNFFPGSQLPDEIRIIAKYSSSWPKPTQFTFDAGEGSDVEADSSIKLVTEAEGRWIIESNFNYTAQLDSGTIVTNFPELKFDIEAPNFDDTINVNVEYFLNDMKGQTQNLTVSSFTDLPDLLIEELVVPLSISAGQEVSVTARIVNEGLGPAKQFTVDFYSGDEIFQSVPSS</sequence>
<accession>A0A382YGD3</accession>
<dbReference type="Pfam" id="PF07705">
    <property type="entry name" value="CARDB"/>
    <property type="match status" value="1"/>
</dbReference>
<feature type="domain" description="CARDB" evidence="1">
    <location>
        <begin position="210"/>
        <end position="258"/>
    </location>
</feature>
<proteinExistence type="predicted"/>
<protein>
    <recommendedName>
        <fullName evidence="1">CARDB domain-containing protein</fullName>
    </recommendedName>
</protein>
<dbReference type="Gene3D" id="2.60.40.10">
    <property type="entry name" value="Immunoglobulins"/>
    <property type="match status" value="1"/>
</dbReference>
<organism evidence="2">
    <name type="scientific">marine metagenome</name>
    <dbReference type="NCBI Taxonomy" id="408172"/>
    <lineage>
        <taxon>unclassified sequences</taxon>
        <taxon>metagenomes</taxon>
        <taxon>ecological metagenomes</taxon>
    </lineage>
</organism>
<dbReference type="InterPro" id="IPR013783">
    <property type="entry name" value="Ig-like_fold"/>
</dbReference>
<dbReference type="InterPro" id="IPR011635">
    <property type="entry name" value="CARDB"/>
</dbReference>
<reference evidence="2" key="1">
    <citation type="submission" date="2018-05" db="EMBL/GenBank/DDBJ databases">
        <authorList>
            <person name="Lanie J.A."/>
            <person name="Ng W.-L."/>
            <person name="Kazmierczak K.M."/>
            <person name="Andrzejewski T.M."/>
            <person name="Davidsen T.M."/>
            <person name="Wayne K.J."/>
            <person name="Tettelin H."/>
            <person name="Glass J.I."/>
            <person name="Rusch D."/>
            <person name="Podicherti R."/>
            <person name="Tsui H.-C.T."/>
            <person name="Winkler M.E."/>
        </authorList>
    </citation>
    <scope>NUCLEOTIDE SEQUENCE</scope>
</reference>
<gene>
    <name evidence="2" type="ORF">METZ01_LOCUS434825</name>
</gene>
<name>A0A382YGD3_9ZZZZ</name>
<evidence type="ECO:0000313" key="2">
    <source>
        <dbReference type="EMBL" id="SVD81971.1"/>
    </source>
</evidence>
<dbReference type="AlphaFoldDB" id="A0A382YGD3"/>
<feature type="non-terminal residue" evidence="2">
    <location>
        <position position="263"/>
    </location>
</feature>
<feature type="non-terminal residue" evidence="2">
    <location>
        <position position="1"/>
    </location>
</feature>
<evidence type="ECO:0000259" key="1">
    <source>
        <dbReference type="Pfam" id="PF07705"/>
    </source>
</evidence>